<feature type="transmembrane region" description="Helical" evidence="7">
    <location>
        <begin position="87"/>
        <end position="108"/>
    </location>
</feature>
<evidence type="ECO:0000259" key="8">
    <source>
        <dbReference type="PROSITE" id="PS50928"/>
    </source>
</evidence>
<evidence type="ECO:0000256" key="6">
    <source>
        <dbReference type="ARBA" id="ARBA00023136"/>
    </source>
</evidence>
<comment type="similarity">
    <text evidence="7">Belongs to the binding-protein-dependent transport system permease family.</text>
</comment>
<evidence type="ECO:0000256" key="3">
    <source>
        <dbReference type="ARBA" id="ARBA00022475"/>
    </source>
</evidence>
<dbReference type="PANTHER" id="PTHR43227:SF11">
    <property type="entry name" value="BLL4140 PROTEIN"/>
    <property type="match status" value="1"/>
</dbReference>
<evidence type="ECO:0000256" key="7">
    <source>
        <dbReference type="RuleBase" id="RU363032"/>
    </source>
</evidence>
<evidence type="ECO:0000256" key="4">
    <source>
        <dbReference type="ARBA" id="ARBA00022692"/>
    </source>
</evidence>
<gene>
    <name evidence="9" type="ORF">F4Y42_08360</name>
</gene>
<dbReference type="AlphaFoldDB" id="A0A6B0YTJ0"/>
<dbReference type="EMBL" id="VXRG01000068">
    <property type="protein sequence ID" value="MXY93445.1"/>
    <property type="molecule type" value="Genomic_DNA"/>
</dbReference>
<keyword evidence="4 7" id="KW-0812">Transmembrane</keyword>
<comment type="subcellular location">
    <subcellularLocation>
        <location evidence="1 7">Cell membrane</location>
        <topology evidence="1 7">Multi-pass membrane protein</topology>
    </subcellularLocation>
</comment>
<evidence type="ECO:0000256" key="2">
    <source>
        <dbReference type="ARBA" id="ARBA00022448"/>
    </source>
</evidence>
<keyword evidence="3" id="KW-1003">Cell membrane</keyword>
<dbReference type="GO" id="GO:0005886">
    <property type="term" value="C:plasma membrane"/>
    <property type="evidence" value="ECO:0007669"/>
    <property type="project" value="UniProtKB-SubCell"/>
</dbReference>
<evidence type="ECO:0000313" key="9">
    <source>
        <dbReference type="EMBL" id="MXY93445.1"/>
    </source>
</evidence>
<dbReference type="SUPFAM" id="SSF161098">
    <property type="entry name" value="MetI-like"/>
    <property type="match status" value="1"/>
</dbReference>
<proteinExistence type="inferred from homology"/>
<protein>
    <submittedName>
        <fullName evidence="9">Sugar ABC transporter permease</fullName>
    </submittedName>
</protein>
<keyword evidence="5 7" id="KW-1133">Transmembrane helix</keyword>
<accession>A0A6B0YTJ0</accession>
<reference evidence="9" key="1">
    <citation type="submission" date="2019-09" db="EMBL/GenBank/DDBJ databases">
        <title>Characterisation of the sponge microbiome using genome-centric metagenomics.</title>
        <authorList>
            <person name="Engelberts J.P."/>
            <person name="Robbins S.J."/>
            <person name="De Goeij J.M."/>
            <person name="Aranda M."/>
            <person name="Bell S.C."/>
            <person name="Webster N.S."/>
        </authorList>
    </citation>
    <scope>NUCLEOTIDE SEQUENCE</scope>
    <source>
        <strain evidence="9">SB0664_bin_27</strain>
    </source>
</reference>
<dbReference type="CDD" id="cd06261">
    <property type="entry name" value="TM_PBP2"/>
    <property type="match status" value="1"/>
</dbReference>
<dbReference type="Pfam" id="PF00528">
    <property type="entry name" value="BPD_transp_1"/>
    <property type="match status" value="1"/>
</dbReference>
<dbReference type="InterPro" id="IPR000515">
    <property type="entry name" value="MetI-like"/>
</dbReference>
<keyword evidence="2 7" id="KW-0813">Transport</keyword>
<keyword evidence="6 7" id="KW-0472">Membrane</keyword>
<feature type="transmembrane region" description="Helical" evidence="7">
    <location>
        <begin position="280"/>
        <end position="302"/>
    </location>
</feature>
<comment type="caution">
    <text evidence="9">The sequence shown here is derived from an EMBL/GenBank/DDBJ whole genome shotgun (WGS) entry which is preliminary data.</text>
</comment>
<evidence type="ECO:0000256" key="5">
    <source>
        <dbReference type="ARBA" id="ARBA00022989"/>
    </source>
</evidence>
<feature type="domain" description="ABC transmembrane type-1" evidence="8">
    <location>
        <begin position="83"/>
        <end position="299"/>
    </location>
</feature>
<organism evidence="9">
    <name type="scientific">Caldilineaceae bacterium SB0664_bin_27</name>
    <dbReference type="NCBI Taxonomy" id="2605260"/>
    <lineage>
        <taxon>Bacteria</taxon>
        <taxon>Bacillati</taxon>
        <taxon>Chloroflexota</taxon>
        <taxon>Caldilineae</taxon>
        <taxon>Caldilineales</taxon>
        <taxon>Caldilineaceae</taxon>
    </lineage>
</organism>
<evidence type="ECO:0000256" key="1">
    <source>
        <dbReference type="ARBA" id="ARBA00004651"/>
    </source>
</evidence>
<sequence length="312" mass="34239">MRRSKLTGGSEGGPQTGRYDGRFALFLIAPAFFFYTVFLILPLFGTVVIGFTDWTGISFSTLKFTGLENFIQMAGDEFFWGAFRNSFLFVACCLLFQVGVALLFAIILESGPRYARLFRSIFFVPFVISLVVIGILFNFLLDPTIGIVDILLRAVGLDGPRFGWLGTTTLNVFVVIAVHIWRNFGFTMFLLIAGLQAIPRELQESARLDGATAWQLTTRITIPLLREVLVVASVITSIDAMRVFDLVYTLTGGGPFHSSETVVTYIYQLGLGGARTQHGYATAIALVLVLVIIGMSVLQFTLARAGRGAVSN</sequence>
<dbReference type="SUPFAM" id="SSF160964">
    <property type="entry name" value="MalF N-terminal region-like"/>
    <property type="match status" value="1"/>
</dbReference>
<dbReference type="PROSITE" id="PS50928">
    <property type="entry name" value="ABC_TM1"/>
    <property type="match status" value="1"/>
</dbReference>
<dbReference type="InterPro" id="IPR035906">
    <property type="entry name" value="MetI-like_sf"/>
</dbReference>
<dbReference type="InterPro" id="IPR050809">
    <property type="entry name" value="UgpAE/MalFG_permease"/>
</dbReference>
<dbReference type="Gene3D" id="1.10.3720.10">
    <property type="entry name" value="MetI-like"/>
    <property type="match status" value="1"/>
</dbReference>
<name>A0A6B0YTJ0_9CHLR</name>
<feature type="transmembrane region" description="Helical" evidence="7">
    <location>
        <begin position="120"/>
        <end position="141"/>
    </location>
</feature>
<dbReference type="GO" id="GO:0055085">
    <property type="term" value="P:transmembrane transport"/>
    <property type="evidence" value="ECO:0007669"/>
    <property type="project" value="InterPro"/>
</dbReference>
<feature type="transmembrane region" description="Helical" evidence="7">
    <location>
        <begin position="23"/>
        <end position="51"/>
    </location>
</feature>
<dbReference type="PANTHER" id="PTHR43227">
    <property type="entry name" value="BLL4140 PROTEIN"/>
    <property type="match status" value="1"/>
</dbReference>
<feature type="transmembrane region" description="Helical" evidence="7">
    <location>
        <begin position="161"/>
        <end position="181"/>
    </location>
</feature>